<reference evidence="2 3" key="1">
    <citation type="submission" date="2023-07" db="EMBL/GenBank/DDBJ databases">
        <title>Sorghum-associated microbial communities from plants grown in Nebraska, USA.</title>
        <authorList>
            <person name="Schachtman D."/>
        </authorList>
    </citation>
    <scope>NUCLEOTIDE SEQUENCE [LARGE SCALE GENOMIC DNA]</scope>
    <source>
        <strain evidence="2 3">BE190</strain>
    </source>
</reference>
<evidence type="ECO:0000256" key="1">
    <source>
        <dbReference type="SAM" id="Phobius"/>
    </source>
</evidence>
<keyword evidence="3" id="KW-1185">Reference proteome</keyword>
<accession>A0ABU1UTK4</accession>
<protein>
    <submittedName>
        <fullName evidence="2">ABC-type spermidine/putrescine transport system permease subunit I</fullName>
    </submittedName>
</protein>
<organism evidence="2 3">
    <name type="scientific">Cellvibrio fibrivorans</name>
    <dbReference type="NCBI Taxonomy" id="126350"/>
    <lineage>
        <taxon>Bacteria</taxon>
        <taxon>Pseudomonadati</taxon>
        <taxon>Pseudomonadota</taxon>
        <taxon>Gammaproteobacteria</taxon>
        <taxon>Cellvibrionales</taxon>
        <taxon>Cellvibrionaceae</taxon>
        <taxon>Cellvibrio</taxon>
    </lineage>
</organism>
<proteinExistence type="predicted"/>
<dbReference type="RefSeq" id="WP_310068236.1">
    <property type="nucleotide sequence ID" value="NZ_JAVDVX010000001.1"/>
</dbReference>
<keyword evidence="1" id="KW-0812">Transmembrane</keyword>
<name>A0ABU1UTK4_9GAMM</name>
<feature type="transmembrane region" description="Helical" evidence="1">
    <location>
        <begin position="32"/>
        <end position="49"/>
    </location>
</feature>
<dbReference type="EMBL" id="JAVDVX010000001">
    <property type="protein sequence ID" value="MDR7088511.1"/>
    <property type="molecule type" value="Genomic_DNA"/>
</dbReference>
<gene>
    <name evidence="2" type="ORF">J2X05_000514</name>
</gene>
<keyword evidence="1" id="KW-1133">Transmembrane helix</keyword>
<dbReference type="Proteomes" id="UP001253595">
    <property type="component" value="Unassembled WGS sequence"/>
</dbReference>
<evidence type="ECO:0000313" key="2">
    <source>
        <dbReference type="EMBL" id="MDR7088511.1"/>
    </source>
</evidence>
<keyword evidence="1" id="KW-0472">Membrane</keyword>
<feature type="transmembrane region" description="Helical" evidence="1">
    <location>
        <begin position="61"/>
        <end position="78"/>
    </location>
</feature>
<comment type="caution">
    <text evidence="2">The sequence shown here is derived from an EMBL/GenBank/DDBJ whole genome shotgun (WGS) entry which is preliminary data.</text>
</comment>
<sequence length="138" mass="15726">MSNDNPLLSTIEAAAKKHSTEASRHKMLHRSLWGASSIISVLVAIATAFDFSLLNFPSKNIATFFAIILPMVTSYIVLRSPEKLWIHEINIRNQLLDLHTELNLLIKRNAQYDPAAFEQRYFAIMTTANKKWIEIKEG</sequence>
<evidence type="ECO:0000313" key="3">
    <source>
        <dbReference type="Proteomes" id="UP001253595"/>
    </source>
</evidence>